<dbReference type="Proteomes" id="UP000799324">
    <property type="component" value="Unassembled WGS sequence"/>
</dbReference>
<gene>
    <name evidence="2" type="ORF">K491DRAFT_78307</name>
</gene>
<dbReference type="Pfam" id="PF22942">
    <property type="entry name" value="DUF7025"/>
    <property type="match status" value="1"/>
</dbReference>
<dbReference type="PANTHER" id="PTHR46411">
    <property type="entry name" value="FAMILY ATPASE, PUTATIVE-RELATED"/>
    <property type="match status" value="1"/>
</dbReference>
<protein>
    <submittedName>
        <fullName evidence="2">P-loop containing nucleoside triphosphate hydrolase protein</fullName>
    </submittedName>
</protein>
<keyword evidence="2" id="KW-0378">Hydrolase</keyword>
<dbReference type="OrthoDB" id="10042665at2759"/>
<feature type="domain" description="AAA+ ATPase" evidence="1">
    <location>
        <begin position="385"/>
        <end position="512"/>
    </location>
</feature>
<dbReference type="SUPFAM" id="SSF52540">
    <property type="entry name" value="P-loop containing nucleoside triphosphate hydrolases"/>
    <property type="match status" value="1"/>
</dbReference>
<name>A0A6A6TJX0_9PLEO</name>
<proteinExistence type="predicted"/>
<reference evidence="2" key="1">
    <citation type="journal article" date="2020" name="Stud. Mycol.">
        <title>101 Dothideomycetes genomes: a test case for predicting lifestyles and emergence of pathogens.</title>
        <authorList>
            <person name="Haridas S."/>
            <person name="Albert R."/>
            <person name="Binder M."/>
            <person name="Bloem J."/>
            <person name="Labutti K."/>
            <person name="Salamov A."/>
            <person name="Andreopoulos B."/>
            <person name="Baker S."/>
            <person name="Barry K."/>
            <person name="Bills G."/>
            <person name="Bluhm B."/>
            <person name="Cannon C."/>
            <person name="Castanera R."/>
            <person name="Culley D."/>
            <person name="Daum C."/>
            <person name="Ezra D."/>
            <person name="Gonzalez J."/>
            <person name="Henrissat B."/>
            <person name="Kuo A."/>
            <person name="Liang C."/>
            <person name="Lipzen A."/>
            <person name="Lutzoni F."/>
            <person name="Magnuson J."/>
            <person name="Mondo S."/>
            <person name="Nolan M."/>
            <person name="Ohm R."/>
            <person name="Pangilinan J."/>
            <person name="Park H.-J."/>
            <person name="Ramirez L."/>
            <person name="Alfaro M."/>
            <person name="Sun H."/>
            <person name="Tritt A."/>
            <person name="Yoshinaga Y."/>
            <person name="Zwiers L.-H."/>
            <person name="Turgeon B."/>
            <person name="Goodwin S."/>
            <person name="Spatafora J."/>
            <person name="Crous P."/>
            <person name="Grigoriev I."/>
        </authorList>
    </citation>
    <scope>NUCLEOTIDE SEQUENCE</scope>
    <source>
        <strain evidence="2">CBS 122681</strain>
    </source>
</reference>
<dbReference type="InterPro" id="IPR003959">
    <property type="entry name" value="ATPase_AAA_core"/>
</dbReference>
<dbReference type="CDD" id="cd19481">
    <property type="entry name" value="RecA-like_protease"/>
    <property type="match status" value="1"/>
</dbReference>
<dbReference type="InterPro" id="IPR027417">
    <property type="entry name" value="P-loop_NTPase"/>
</dbReference>
<dbReference type="GO" id="GO:0005524">
    <property type="term" value="F:ATP binding"/>
    <property type="evidence" value="ECO:0007669"/>
    <property type="project" value="InterPro"/>
</dbReference>
<sequence>MRNALQRICGDNEFINTRATPIVINAPFQALFMYREGIRKCAAESKEENEKTQMDLLVGFIKKHLKHTESELNRLLPSKRITWGVAWTLFRPGTVAVTQRDYYEECYVVSTLSIVRTRNGKELQILVRGWDYNGARFGPVNKMVSIPQFPGVRQVAALEIYPISFHQDKDGVDLRKKLIDRGHKWKTMLNKTHVVYNGNQSPVTIIRIGMLTVMQDLTWTVPPGLAMSPEPITIDKLVPAHVSSRVMLDYTSHQQANPSQSTILSESSAKAMNTPAETESRIDPESFYDSADENLSYPDDSSYIMTDEQALLCPARVRGFSLSDKTWGFFLVDSVKDIKWEKNTMARLEVDAGVKDAVRSLVHTYSKGEKRINKPLEDIVAGKGTGLVFLLSGPPGLGKTLTAECIAEEMKLPLYAITSGELGTNVVNIDQQLRSLFARARSWRAILLLDEADVFLAKRKTADLERNALVSVFLRSIEYYPGIIFLTSNRSVDFDKAFESRIHLKIQYQPLNAQQRTSIWRQLHQSFADRLWDSTVYEDLGRKLELNGREIKNVFQVALAIAEYRGQKLTNEHIWEVHGLDSMWHDSKQDYID</sequence>
<organism evidence="2 3">
    <name type="scientific">Lophiostoma macrostomum CBS 122681</name>
    <dbReference type="NCBI Taxonomy" id="1314788"/>
    <lineage>
        <taxon>Eukaryota</taxon>
        <taxon>Fungi</taxon>
        <taxon>Dikarya</taxon>
        <taxon>Ascomycota</taxon>
        <taxon>Pezizomycotina</taxon>
        <taxon>Dothideomycetes</taxon>
        <taxon>Pleosporomycetidae</taxon>
        <taxon>Pleosporales</taxon>
        <taxon>Lophiostomataceae</taxon>
        <taxon>Lophiostoma</taxon>
    </lineage>
</organism>
<dbReference type="Pfam" id="PF00004">
    <property type="entry name" value="AAA"/>
    <property type="match status" value="1"/>
</dbReference>
<accession>A0A6A6TJX0</accession>
<dbReference type="GO" id="GO:0016887">
    <property type="term" value="F:ATP hydrolysis activity"/>
    <property type="evidence" value="ECO:0007669"/>
    <property type="project" value="InterPro"/>
</dbReference>
<dbReference type="AlphaFoldDB" id="A0A6A6TJX0"/>
<keyword evidence="3" id="KW-1185">Reference proteome</keyword>
<evidence type="ECO:0000313" key="3">
    <source>
        <dbReference type="Proteomes" id="UP000799324"/>
    </source>
</evidence>
<evidence type="ECO:0000259" key="1">
    <source>
        <dbReference type="SMART" id="SM00382"/>
    </source>
</evidence>
<dbReference type="Pfam" id="PF23232">
    <property type="entry name" value="AAA_lid_13"/>
    <property type="match status" value="1"/>
</dbReference>
<evidence type="ECO:0000313" key="2">
    <source>
        <dbReference type="EMBL" id="KAF2660315.1"/>
    </source>
</evidence>
<dbReference type="SMART" id="SM00382">
    <property type="entry name" value="AAA"/>
    <property type="match status" value="1"/>
</dbReference>
<dbReference type="PANTHER" id="PTHR46411:SF2">
    <property type="entry name" value="AAA+ ATPASE DOMAIN-CONTAINING PROTEIN"/>
    <property type="match status" value="1"/>
</dbReference>
<dbReference type="InterPro" id="IPR003593">
    <property type="entry name" value="AAA+_ATPase"/>
</dbReference>
<dbReference type="EMBL" id="MU004300">
    <property type="protein sequence ID" value="KAF2660315.1"/>
    <property type="molecule type" value="Genomic_DNA"/>
</dbReference>
<dbReference type="InterPro" id="IPR054289">
    <property type="entry name" value="DUF7025"/>
</dbReference>
<dbReference type="InterPro" id="IPR056599">
    <property type="entry name" value="AAA_lid_fung"/>
</dbReference>
<dbReference type="Gene3D" id="3.40.50.300">
    <property type="entry name" value="P-loop containing nucleotide triphosphate hydrolases"/>
    <property type="match status" value="1"/>
</dbReference>